<evidence type="ECO:0000313" key="4">
    <source>
        <dbReference type="Proteomes" id="UP001432401"/>
    </source>
</evidence>
<feature type="domain" description="Pyruvate phosphate dikinase AMP/ATP-binding" evidence="2">
    <location>
        <begin position="52"/>
        <end position="186"/>
    </location>
</feature>
<dbReference type="SUPFAM" id="SSF52009">
    <property type="entry name" value="Phosphohistidine domain"/>
    <property type="match status" value="1"/>
</dbReference>
<evidence type="ECO:0000259" key="2">
    <source>
        <dbReference type="Pfam" id="PF01326"/>
    </source>
</evidence>
<dbReference type="Gene3D" id="3.50.30.10">
    <property type="entry name" value="Phosphohistidine domain"/>
    <property type="match status" value="1"/>
</dbReference>
<comment type="caution">
    <text evidence="3">The sequence shown here is derived from an EMBL/GenBank/DDBJ whole genome shotgun (WGS) entry which is preliminary data.</text>
</comment>
<name>A0ABV1ZRU4_9ACTN</name>
<dbReference type="InterPro" id="IPR008279">
    <property type="entry name" value="PEP-util_enz_mobile_dom"/>
</dbReference>
<sequence>MPVIPLDRIDADPAGPVGGKAAGLGEVIRAGERVPPGFCVTAAAHASGAVPEDEVAAAYTALGGGPVAVRSSATAEDLPEASFAGQQDTYLDIEGVEDVLDAVRRCRDSLWTDRAVAYRRDLGIDDASVRMAVIVQRMVRPRAAGVLFTANPVTGTREETVLDAVPGLGTAVVDGTAEPDHYVVRPDGSTDGPPDGCLSPGEVDGLRAAGTRLQAHFGAPQDVEWAVDHDGTAWILQSRPITTLFPLPPPSDGPRAYLESGNMQGMLRPFTPMGFSGLRVAGLAWFRAVGASRGGAWERSVAEVGGRFYLDLTPFLRNRVIRGLLPGLMNVYGPRTAASVRALLADPRFAPRRGGRVDPRAVARIVAGVAPLTRDFVAGAVTALAFPDDARRRVLRAGPEIRRQIAESSRGVVTPGERLAFAEGVQVPVMTGGMTPMLGALYTGILSAKAPELLLRGVADPGEVATVLGGMPHNVTTEMDLALWRLAEEAGPHRALLGETPPGRLAELYRAGELPELGLGGFLERYGHRGAAEIDVGVPRWAEDPAPLFGVIANYLRVDDPDQAPDRRFARAAAEAERMRDELVCRAMESRPVRARLAAFFFDRARALSGLREYPKFAWLFAIGEMRRQLLLVGEALVAEGRLDAPDDIMFLDLEEARAALDGADRRQLVAERRAVYTRERRRRRVPPVLLSDGTDVETTLPALSTGDAGDGVLVGVAASAGTATGVARVVHDPVGASLGPGEILVAPTTDPGWTPLFMTAGGVVVETGSTVAHGPTVAREYGIPCVICVPGVTELVRDGGTITIDGGAGTIRLED</sequence>
<feature type="domain" description="PEP-utilising enzyme mobile" evidence="1">
    <location>
        <begin position="741"/>
        <end position="810"/>
    </location>
</feature>
<reference evidence="3 4" key="1">
    <citation type="submission" date="2024-06" db="EMBL/GenBank/DDBJ databases">
        <authorList>
            <person name="Bataeva Y.V."/>
            <person name="Grigorian L.N."/>
            <person name="Solomentsev V.I."/>
        </authorList>
    </citation>
    <scope>NUCLEOTIDE SEQUENCE [LARGE SCALE GENOMIC DNA]</scope>
    <source>
        <strain evidence="4">SCPM-O-B-12605 (RCAM04882)</strain>
    </source>
</reference>
<feature type="domain" description="Pyruvate phosphate dikinase AMP/ATP-binding" evidence="2">
    <location>
        <begin position="197"/>
        <end position="243"/>
    </location>
</feature>
<dbReference type="PANTHER" id="PTHR43615">
    <property type="entry name" value="PHOSPHOENOLPYRUVATE SYNTHASE-RELATED"/>
    <property type="match status" value="1"/>
</dbReference>
<dbReference type="InterPro" id="IPR051549">
    <property type="entry name" value="PEP_Utilizing_Enz"/>
</dbReference>
<gene>
    <name evidence="3" type="ORF">ABUK86_08580</name>
</gene>
<evidence type="ECO:0000259" key="1">
    <source>
        <dbReference type="Pfam" id="PF00391"/>
    </source>
</evidence>
<dbReference type="Proteomes" id="UP001432401">
    <property type="component" value="Unassembled WGS sequence"/>
</dbReference>
<dbReference type="RefSeq" id="WP_352983139.1">
    <property type="nucleotide sequence ID" value="NZ_JBEQNA010000005.1"/>
</dbReference>
<dbReference type="PANTHER" id="PTHR43615:SF1">
    <property type="entry name" value="PPDK_N DOMAIN-CONTAINING PROTEIN"/>
    <property type="match status" value="1"/>
</dbReference>
<dbReference type="InterPro" id="IPR036637">
    <property type="entry name" value="Phosphohistidine_dom_sf"/>
</dbReference>
<dbReference type="InterPro" id="IPR002192">
    <property type="entry name" value="PPDK_AMP/ATP-bd"/>
</dbReference>
<proteinExistence type="predicted"/>
<protein>
    <submittedName>
        <fullName evidence="3">PEP/pyruvate-binding domain-containing protein</fullName>
    </submittedName>
</protein>
<keyword evidence="4" id="KW-1185">Reference proteome</keyword>
<evidence type="ECO:0000313" key="3">
    <source>
        <dbReference type="EMBL" id="MES0833827.1"/>
    </source>
</evidence>
<dbReference type="Gene3D" id="3.30.470.20">
    <property type="entry name" value="ATP-grasp fold, B domain"/>
    <property type="match status" value="2"/>
</dbReference>
<dbReference type="Pfam" id="PF01326">
    <property type="entry name" value="PPDK_N"/>
    <property type="match status" value="2"/>
</dbReference>
<dbReference type="EMBL" id="JBEQNB010000004">
    <property type="protein sequence ID" value="MES0833827.1"/>
    <property type="molecule type" value="Genomic_DNA"/>
</dbReference>
<dbReference type="SUPFAM" id="SSF56059">
    <property type="entry name" value="Glutathione synthetase ATP-binding domain-like"/>
    <property type="match status" value="1"/>
</dbReference>
<dbReference type="Gene3D" id="3.30.1490.20">
    <property type="entry name" value="ATP-grasp fold, A domain"/>
    <property type="match status" value="2"/>
</dbReference>
<dbReference type="InterPro" id="IPR013815">
    <property type="entry name" value="ATP_grasp_subdomain_1"/>
</dbReference>
<accession>A0ABV1ZRU4</accession>
<dbReference type="Pfam" id="PF00391">
    <property type="entry name" value="PEP-utilizers"/>
    <property type="match status" value="1"/>
</dbReference>
<organism evidence="3 4">
    <name type="scientific">Nocardiopsis tropica</name>
    <dbReference type="NCBI Taxonomy" id="109330"/>
    <lineage>
        <taxon>Bacteria</taxon>
        <taxon>Bacillati</taxon>
        <taxon>Actinomycetota</taxon>
        <taxon>Actinomycetes</taxon>
        <taxon>Streptosporangiales</taxon>
        <taxon>Nocardiopsidaceae</taxon>
        <taxon>Nocardiopsis</taxon>
    </lineage>
</organism>